<feature type="coiled-coil region" evidence="6">
    <location>
        <begin position="239"/>
        <end position="266"/>
    </location>
</feature>
<feature type="compositionally biased region" description="Basic and acidic residues" evidence="7">
    <location>
        <begin position="178"/>
        <end position="201"/>
    </location>
</feature>
<evidence type="ECO:0000256" key="6">
    <source>
        <dbReference type="SAM" id="Coils"/>
    </source>
</evidence>
<sequence length="464" mass="50309">MDSDSLASTDGHEVAHQNGAFEQTPTPLEDFDISDNVNVPSSKSTETAVPNGNVKVAAKLDDGVAKNSSSEEVNEESANYIESNGLTIAKEGEAKGPDKPKLTKSQKGLGTSKNGKPSSPKIASGSLLKKNKDGKDAEPKSIPNGSVALNSQPRKTIKIVFIFHQQSTKFEASVSEGNTDKLKLKPLKKEPLDKAEVEADARSSSPPAGEAKPNRVAMLPNYGFSFKCDERAEKRKEFYTKLEEKIHAKEVEKTNLQAQSKETQEAEIKLLRKSLNFKATPMPSFYQEPPPPKVELKKIPTTRPKSPKLGRRKSLPPTESEGNSNSTKQSSRLSLDEKVSQNPAKGPAVPPRKPQRKSLPTLPSEKISLSNSTKGRKTTSSKATNEEKTSLSNANQEQPIVSDATVEEKTTPNATSENGSCTQEEVVPNAEPSEAQTNTNTDDKPVIEEHTQPTPVQEPVALEL</sequence>
<feature type="compositionally biased region" description="Polar residues" evidence="7">
    <location>
        <begin position="411"/>
        <end position="423"/>
    </location>
</feature>
<keyword evidence="10" id="KW-1185">Reference proteome</keyword>
<dbReference type="InterPro" id="IPR044833">
    <property type="entry name" value="WDL5/6"/>
</dbReference>
<evidence type="ECO:0000256" key="4">
    <source>
        <dbReference type="ARBA" id="ARBA00022701"/>
    </source>
</evidence>
<comment type="similarity">
    <text evidence="2">Belongs to the TPX2 family.</text>
</comment>
<feature type="compositionally biased region" description="Basic and acidic residues" evidence="7">
    <location>
        <begin position="130"/>
        <end position="139"/>
    </location>
</feature>
<dbReference type="GO" id="GO:0005874">
    <property type="term" value="C:microtubule"/>
    <property type="evidence" value="ECO:0007669"/>
    <property type="project" value="UniProtKB-KW"/>
</dbReference>
<dbReference type="Proteomes" id="UP001187192">
    <property type="component" value="Unassembled WGS sequence"/>
</dbReference>
<feature type="compositionally biased region" description="Polar residues" evidence="7">
    <location>
        <begin position="35"/>
        <end position="50"/>
    </location>
</feature>
<evidence type="ECO:0000256" key="3">
    <source>
        <dbReference type="ARBA" id="ARBA00022490"/>
    </source>
</evidence>
<keyword evidence="3" id="KW-0963">Cytoplasm</keyword>
<protein>
    <recommendedName>
        <fullName evidence="8">TPX2 C-terminal domain-containing protein</fullName>
    </recommendedName>
</protein>
<keyword evidence="4" id="KW-0493">Microtubule</keyword>
<feature type="compositionally biased region" description="Basic and acidic residues" evidence="7">
    <location>
        <begin position="441"/>
        <end position="451"/>
    </location>
</feature>
<evidence type="ECO:0000313" key="9">
    <source>
        <dbReference type="EMBL" id="GMN45432.1"/>
    </source>
</evidence>
<feature type="region of interest" description="Disordered" evidence="7">
    <location>
        <begin position="1"/>
        <end position="149"/>
    </location>
</feature>
<evidence type="ECO:0000259" key="8">
    <source>
        <dbReference type="Pfam" id="PF06886"/>
    </source>
</evidence>
<comment type="subcellular location">
    <subcellularLocation>
        <location evidence="1">Cytoplasm</location>
        <location evidence="1">Cytoskeleton</location>
    </subcellularLocation>
</comment>
<evidence type="ECO:0000313" key="10">
    <source>
        <dbReference type="Proteomes" id="UP001187192"/>
    </source>
</evidence>
<keyword evidence="6" id="KW-0175">Coiled coil</keyword>
<feature type="compositionally biased region" description="Polar residues" evidence="7">
    <location>
        <begin position="320"/>
        <end position="333"/>
    </location>
</feature>
<dbReference type="EMBL" id="BTGU01000020">
    <property type="protein sequence ID" value="GMN45432.1"/>
    <property type="molecule type" value="Genomic_DNA"/>
</dbReference>
<dbReference type="GO" id="GO:0008017">
    <property type="term" value="F:microtubule binding"/>
    <property type="evidence" value="ECO:0007669"/>
    <property type="project" value="InterPro"/>
</dbReference>
<evidence type="ECO:0000256" key="2">
    <source>
        <dbReference type="ARBA" id="ARBA00005885"/>
    </source>
</evidence>
<feature type="domain" description="TPX2 C-terminal" evidence="8">
    <location>
        <begin position="224"/>
        <end position="299"/>
    </location>
</feature>
<feature type="compositionally biased region" description="Basic and acidic residues" evidence="7">
    <location>
        <begin position="90"/>
        <end position="101"/>
    </location>
</feature>
<keyword evidence="5" id="KW-0206">Cytoskeleton</keyword>
<evidence type="ECO:0000256" key="7">
    <source>
        <dbReference type="SAM" id="MobiDB-lite"/>
    </source>
</evidence>
<accession>A0AA88D8C0</accession>
<dbReference type="AlphaFoldDB" id="A0AA88D8C0"/>
<dbReference type="Pfam" id="PF06886">
    <property type="entry name" value="TPX2"/>
    <property type="match status" value="1"/>
</dbReference>
<organism evidence="9 10">
    <name type="scientific">Ficus carica</name>
    <name type="common">Common fig</name>
    <dbReference type="NCBI Taxonomy" id="3494"/>
    <lineage>
        <taxon>Eukaryota</taxon>
        <taxon>Viridiplantae</taxon>
        <taxon>Streptophyta</taxon>
        <taxon>Embryophyta</taxon>
        <taxon>Tracheophyta</taxon>
        <taxon>Spermatophyta</taxon>
        <taxon>Magnoliopsida</taxon>
        <taxon>eudicotyledons</taxon>
        <taxon>Gunneridae</taxon>
        <taxon>Pentapetalae</taxon>
        <taxon>rosids</taxon>
        <taxon>fabids</taxon>
        <taxon>Rosales</taxon>
        <taxon>Moraceae</taxon>
        <taxon>Ficeae</taxon>
        <taxon>Ficus</taxon>
    </lineage>
</organism>
<feature type="region of interest" description="Disordered" evidence="7">
    <location>
        <begin position="171"/>
        <end position="215"/>
    </location>
</feature>
<feature type="compositionally biased region" description="Polar residues" evidence="7">
    <location>
        <begin position="390"/>
        <end position="399"/>
    </location>
</feature>
<name>A0AA88D8C0_FICCA</name>
<reference evidence="9" key="1">
    <citation type="submission" date="2023-07" db="EMBL/GenBank/DDBJ databases">
        <title>draft genome sequence of fig (Ficus carica).</title>
        <authorList>
            <person name="Takahashi T."/>
            <person name="Nishimura K."/>
        </authorList>
    </citation>
    <scope>NUCLEOTIDE SEQUENCE</scope>
</reference>
<feature type="compositionally biased region" description="Basic residues" evidence="7">
    <location>
        <begin position="305"/>
        <end position="314"/>
    </location>
</feature>
<proteinExistence type="inferred from homology"/>
<comment type="caution">
    <text evidence="9">The sequence shown here is derived from an EMBL/GenBank/DDBJ whole genome shotgun (WGS) entry which is preliminary data.</text>
</comment>
<dbReference type="PANTHER" id="PTHR31358">
    <property type="entry name" value="PROTEIN WVD2-LIKE 4"/>
    <property type="match status" value="1"/>
</dbReference>
<evidence type="ECO:0000256" key="5">
    <source>
        <dbReference type="ARBA" id="ARBA00023212"/>
    </source>
</evidence>
<gene>
    <name evidence="9" type="ORF">TIFTF001_014627</name>
</gene>
<dbReference type="InterPro" id="IPR027329">
    <property type="entry name" value="TPX2_C"/>
</dbReference>
<dbReference type="PANTHER" id="PTHR31358:SF29">
    <property type="entry name" value="PROTEIN WVD2-LIKE 5-RELATED"/>
    <property type="match status" value="1"/>
</dbReference>
<evidence type="ECO:0000256" key="1">
    <source>
        <dbReference type="ARBA" id="ARBA00004245"/>
    </source>
</evidence>
<feature type="region of interest" description="Disordered" evidence="7">
    <location>
        <begin position="279"/>
        <end position="464"/>
    </location>
</feature>
<feature type="compositionally biased region" description="Polar residues" evidence="7">
    <location>
        <begin position="103"/>
        <end position="117"/>
    </location>
</feature>